<sequence length="134" mass="16120">MYLQSTRVTDLHLLGSKRQQQKMRNNCRQREIKSWRAYSYGLRLSVHDMYATHVTIISLICIKNAYAANGHYRMQDHFSLDSNDITHWLYSHWDVFKIWFVLQHYEKEGYEFKPFIHKIILDTLRRQGKKSPGA</sequence>
<organism evidence="1">
    <name type="scientific">Salmonella enterica subsp. enterica serovar Ouagadougou</name>
    <dbReference type="NCBI Taxonomy" id="2564899"/>
    <lineage>
        <taxon>Bacteria</taxon>
        <taxon>Pseudomonadati</taxon>
        <taxon>Pseudomonadota</taxon>
        <taxon>Gammaproteobacteria</taxon>
        <taxon>Enterobacterales</taxon>
        <taxon>Enterobacteriaceae</taxon>
        <taxon>Salmonella</taxon>
    </lineage>
</organism>
<dbReference type="EMBL" id="AAHEBA010000003">
    <property type="protein sequence ID" value="EBV0634493.1"/>
    <property type="molecule type" value="Genomic_DNA"/>
</dbReference>
<evidence type="ECO:0008006" key="2">
    <source>
        <dbReference type="Google" id="ProtNLM"/>
    </source>
</evidence>
<name>A0A5V7MU03_SALET</name>
<dbReference type="AlphaFoldDB" id="A0A5V7MU03"/>
<proteinExistence type="predicted"/>
<accession>A0A5V7MU03</accession>
<dbReference type="InterPro" id="IPR017483">
    <property type="entry name" value="CHP03034"/>
</dbReference>
<reference evidence="1" key="1">
    <citation type="submission" date="2018-06" db="EMBL/GenBank/DDBJ databases">
        <authorList>
            <person name="Ashton P.M."/>
            <person name="Dallman T."/>
            <person name="Nair S."/>
            <person name="De Pinna E."/>
            <person name="Peters T."/>
            <person name="Grant K."/>
        </authorList>
    </citation>
    <scope>NUCLEOTIDE SEQUENCE</scope>
    <source>
        <strain evidence="1">458084</strain>
    </source>
</reference>
<dbReference type="Pfam" id="PF11692">
    <property type="entry name" value="DUF3289"/>
    <property type="match status" value="1"/>
</dbReference>
<evidence type="ECO:0000313" key="1">
    <source>
        <dbReference type="EMBL" id="EBV0634493.1"/>
    </source>
</evidence>
<protein>
    <recommendedName>
        <fullName evidence="2">DUF3289 family protein</fullName>
    </recommendedName>
</protein>
<gene>
    <name evidence="1" type="ORF">DNM41_05950</name>
</gene>
<comment type="caution">
    <text evidence="1">The sequence shown here is derived from an EMBL/GenBank/DDBJ whole genome shotgun (WGS) entry which is preliminary data.</text>
</comment>